<accession>A0A221M9E9</accession>
<keyword evidence="5" id="KW-0804">Transcription</keyword>
<dbReference type="PANTHER" id="PTHR32071">
    <property type="entry name" value="TRANSCRIPTIONAL REGULATORY PROTEIN"/>
    <property type="match status" value="1"/>
</dbReference>
<keyword evidence="1" id="KW-0547">Nucleotide-binding</keyword>
<keyword evidence="7" id="KW-0175">Coiled coil</keyword>
<feature type="domain" description="PAC" evidence="10">
    <location>
        <begin position="74"/>
        <end position="126"/>
    </location>
</feature>
<dbReference type="Pfam" id="PF13426">
    <property type="entry name" value="PAS_9"/>
    <property type="match status" value="1"/>
</dbReference>
<dbReference type="InterPro" id="IPR003593">
    <property type="entry name" value="AAA+_ATPase"/>
</dbReference>
<dbReference type="RefSeq" id="WP_089530887.1">
    <property type="nucleotide sequence ID" value="NZ_CP022437.1"/>
</dbReference>
<dbReference type="Gene3D" id="3.30.450.20">
    <property type="entry name" value="PAS domain"/>
    <property type="match status" value="1"/>
</dbReference>
<evidence type="ECO:0000256" key="4">
    <source>
        <dbReference type="ARBA" id="ARBA00023015"/>
    </source>
</evidence>
<dbReference type="NCBIfam" id="TIGR00229">
    <property type="entry name" value="sensory_box"/>
    <property type="match status" value="1"/>
</dbReference>
<reference evidence="11 12" key="1">
    <citation type="journal article" date="2003" name="Int. J. Syst. Evol. Microbiol.">
        <title>Virgibacillus carmonensis sp. nov., Virgibacillus necropolis sp. nov. and Virgibacillus picturae sp. nov., three novel species isolated from deteriorated mural paintings, transfer of the species of the genus salibacillus to Virgibacillus, as Virgibacillus marismortui comb. nov. and Virgibacillus salexigens comb. nov., and emended description of the genus Virgibacillus.</title>
        <authorList>
            <person name="Heyrman J."/>
            <person name="Logan N.A."/>
            <person name="Busse H.J."/>
            <person name="Balcaen A."/>
            <person name="Lebbe L."/>
            <person name="Rodriguez-Diaz M."/>
            <person name="Swings J."/>
            <person name="De Vos P."/>
        </authorList>
    </citation>
    <scope>NUCLEOTIDE SEQUENCE [LARGE SCALE GENOMIC DNA]</scope>
    <source>
        <strain evidence="11 12">LMG 19488</strain>
    </source>
</reference>
<feature type="coiled-coil region" evidence="7">
    <location>
        <begin position="117"/>
        <end position="144"/>
    </location>
</feature>
<organism evidence="11 12">
    <name type="scientific">Virgibacillus necropolis</name>
    <dbReference type="NCBI Taxonomy" id="163877"/>
    <lineage>
        <taxon>Bacteria</taxon>
        <taxon>Bacillati</taxon>
        <taxon>Bacillota</taxon>
        <taxon>Bacilli</taxon>
        <taxon>Bacillales</taxon>
        <taxon>Bacillaceae</taxon>
        <taxon>Virgibacillus</taxon>
    </lineage>
</organism>
<dbReference type="SUPFAM" id="SSF46689">
    <property type="entry name" value="Homeodomain-like"/>
    <property type="match status" value="1"/>
</dbReference>
<dbReference type="SUPFAM" id="SSF52540">
    <property type="entry name" value="P-loop containing nucleoside triphosphate hydrolases"/>
    <property type="match status" value="1"/>
</dbReference>
<dbReference type="InterPro" id="IPR025944">
    <property type="entry name" value="Sigma_54_int_dom_CS"/>
</dbReference>
<dbReference type="InterPro" id="IPR058031">
    <property type="entry name" value="AAA_lid_NorR"/>
</dbReference>
<dbReference type="GO" id="GO:0003677">
    <property type="term" value="F:DNA binding"/>
    <property type="evidence" value="ECO:0007669"/>
    <property type="project" value="UniProtKB-KW"/>
</dbReference>
<dbReference type="GO" id="GO:0005524">
    <property type="term" value="F:ATP binding"/>
    <property type="evidence" value="ECO:0007669"/>
    <property type="project" value="UniProtKB-KW"/>
</dbReference>
<dbReference type="Gene3D" id="3.40.50.300">
    <property type="entry name" value="P-loop containing nucleotide triphosphate hydrolases"/>
    <property type="match status" value="1"/>
</dbReference>
<protein>
    <recommendedName>
        <fullName evidence="6">HTH-type transcriptional regulatory protein TyrR</fullName>
    </recommendedName>
</protein>
<dbReference type="Gene3D" id="1.10.10.60">
    <property type="entry name" value="Homeodomain-like"/>
    <property type="match status" value="1"/>
</dbReference>
<dbReference type="AlphaFoldDB" id="A0A221M9E9"/>
<evidence type="ECO:0000256" key="6">
    <source>
        <dbReference type="ARBA" id="ARBA00029500"/>
    </source>
</evidence>
<gene>
    <name evidence="11" type="ORF">CFK40_04250</name>
</gene>
<dbReference type="Pfam" id="PF25601">
    <property type="entry name" value="AAA_lid_14"/>
    <property type="match status" value="1"/>
</dbReference>
<evidence type="ECO:0000313" key="12">
    <source>
        <dbReference type="Proteomes" id="UP000204391"/>
    </source>
</evidence>
<keyword evidence="4" id="KW-0805">Transcription regulation</keyword>
<feature type="domain" description="PAS" evidence="9">
    <location>
        <begin position="7"/>
        <end position="57"/>
    </location>
</feature>
<dbReference type="Pfam" id="PF00158">
    <property type="entry name" value="Sigma54_activat"/>
    <property type="match status" value="1"/>
</dbReference>
<dbReference type="InterPro" id="IPR009057">
    <property type="entry name" value="Homeodomain-like_sf"/>
</dbReference>
<dbReference type="InterPro" id="IPR027417">
    <property type="entry name" value="P-loop_NTPase"/>
</dbReference>
<evidence type="ECO:0000256" key="5">
    <source>
        <dbReference type="ARBA" id="ARBA00023163"/>
    </source>
</evidence>
<evidence type="ECO:0000256" key="2">
    <source>
        <dbReference type="ARBA" id="ARBA00022797"/>
    </source>
</evidence>
<dbReference type="InterPro" id="IPR035965">
    <property type="entry name" value="PAS-like_dom_sf"/>
</dbReference>
<proteinExistence type="predicted"/>
<dbReference type="InterPro" id="IPR000014">
    <property type="entry name" value="PAS"/>
</dbReference>
<keyword evidence="2" id="KW-0058">Aromatic hydrocarbons catabolism</keyword>
<dbReference type="GO" id="GO:0006355">
    <property type="term" value="P:regulation of DNA-templated transcription"/>
    <property type="evidence" value="ECO:0007669"/>
    <property type="project" value="InterPro"/>
</dbReference>
<dbReference type="SUPFAM" id="SSF55785">
    <property type="entry name" value="PYP-like sensor domain (PAS domain)"/>
    <property type="match status" value="1"/>
</dbReference>
<name>A0A221M9E9_9BACI</name>
<dbReference type="InterPro" id="IPR000700">
    <property type="entry name" value="PAS-assoc_C"/>
</dbReference>
<evidence type="ECO:0000256" key="1">
    <source>
        <dbReference type="ARBA" id="ARBA00022741"/>
    </source>
</evidence>
<dbReference type="CDD" id="cd00009">
    <property type="entry name" value="AAA"/>
    <property type="match status" value="1"/>
</dbReference>
<evidence type="ECO:0000259" key="9">
    <source>
        <dbReference type="PROSITE" id="PS50112"/>
    </source>
</evidence>
<sequence>MDLNERAYIILKYILDFSFDEIFITDAKGNIIYTRESKEKLFGIPHEKIIHQNVFDLEKEGIFVPSIIVNVLKEKKEKTFVQETRNKSKLIIAGYPIFDEDNTLIGAISFSRDITEVESLKKENEQVARAIEQYREEIATLKRQTVKPFHMKNSKMDKVLDIAYKAADLDITVLIDGESGVGKNHLAQKVHEISSRRNEPFIEVNCGAISESLIESELFGYEEGAFTGAKKGGNKGYFEAAGEGTLFLDEIGELPMNLQVKFLSVLQNQFFMRVGGNKKIEKQCRIICATNQNLEELIRKKQFREDLYYRINVMKLTMPPLRERREDLISLVYEITEGFNTKYRTQKYLSPELIAWISKQEWPGNIRELQNFIEKAMIVSETNEITLEIIEVITDRKSSKFYQDMTLNEYIESAEKEFILQMYNKYPSSIQLGEKLGISQSTANRKIRKYIGGSQT</sequence>
<dbReference type="EMBL" id="CP022437">
    <property type="protein sequence ID" value="ASN04274.1"/>
    <property type="molecule type" value="Genomic_DNA"/>
</dbReference>
<dbReference type="PROSITE" id="PS50113">
    <property type="entry name" value="PAC"/>
    <property type="match status" value="1"/>
</dbReference>
<dbReference type="PROSITE" id="PS00688">
    <property type="entry name" value="SIGMA54_INTERACT_3"/>
    <property type="match status" value="1"/>
</dbReference>
<evidence type="ECO:0000313" key="11">
    <source>
        <dbReference type="EMBL" id="ASN04274.1"/>
    </source>
</evidence>
<dbReference type="Pfam" id="PF18024">
    <property type="entry name" value="HTH_50"/>
    <property type="match status" value="1"/>
</dbReference>
<dbReference type="PROSITE" id="PS50045">
    <property type="entry name" value="SIGMA54_INTERACT_4"/>
    <property type="match status" value="1"/>
</dbReference>
<evidence type="ECO:0000259" key="10">
    <source>
        <dbReference type="PROSITE" id="PS50113"/>
    </source>
</evidence>
<evidence type="ECO:0000259" key="8">
    <source>
        <dbReference type="PROSITE" id="PS50045"/>
    </source>
</evidence>
<dbReference type="CDD" id="cd00130">
    <property type="entry name" value="PAS"/>
    <property type="match status" value="1"/>
</dbReference>
<dbReference type="NCBIfam" id="TIGR04381">
    <property type="entry name" value="HTH_TypR"/>
    <property type="match status" value="1"/>
</dbReference>
<dbReference type="PROSITE" id="PS00675">
    <property type="entry name" value="SIGMA54_INTERACT_1"/>
    <property type="match status" value="1"/>
</dbReference>
<dbReference type="KEGG" id="vne:CFK40_04250"/>
<feature type="domain" description="Sigma-54 factor interaction" evidence="8">
    <location>
        <begin position="149"/>
        <end position="378"/>
    </location>
</feature>
<dbReference type="InterPro" id="IPR002078">
    <property type="entry name" value="Sigma_54_int"/>
</dbReference>
<dbReference type="Proteomes" id="UP000204391">
    <property type="component" value="Chromosome"/>
</dbReference>
<dbReference type="InterPro" id="IPR025662">
    <property type="entry name" value="Sigma_54_int_dom_ATP-bd_1"/>
</dbReference>
<dbReference type="SMART" id="SM00382">
    <property type="entry name" value="AAA"/>
    <property type="match status" value="1"/>
</dbReference>
<evidence type="ECO:0000256" key="3">
    <source>
        <dbReference type="ARBA" id="ARBA00022840"/>
    </source>
</evidence>
<dbReference type="FunFam" id="3.40.50.300:FF:000006">
    <property type="entry name" value="DNA-binding transcriptional regulator NtrC"/>
    <property type="match status" value="1"/>
</dbReference>
<evidence type="ECO:0000256" key="7">
    <source>
        <dbReference type="SAM" id="Coils"/>
    </source>
</evidence>
<keyword evidence="3" id="KW-0067">ATP-binding</keyword>
<dbReference type="OrthoDB" id="9771372at2"/>
<dbReference type="InterPro" id="IPR030828">
    <property type="entry name" value="HTH_TyrR"/>
</dbReference>
<dbReference type="PANTHER" id="PTHR32071:SF57">
    <property type="entry name" value="C4-DICARBOXYLATE TRANSPORT TRANSCRIPTIONAL REGULATORY PROTEIN DCTD"/>
    <property type="match status" value="1"/>
</dbReference>
<dbReference type="Gene3D" id="1.10.8.60">
    <property type="match status" value="1"/>
</dbReference>
<dbReference type="PROSITE" id="PS50112">
    <property type="entry name" value="PAS"/>
    <property type="match status" value="1"/>
</dbReference>
<keyword evidence="12" id="KW-1185">Reference proteome</keyword>